<dbReference type="GO" id="GO:0007131">
    <property type="term" value="P:reciprocal meiotic recombination"/>
    <property type="evidence" value="ECO:0007669"/>
    <property type="project" value="TreeGrafter"/>
</dbReference>
<dbReference type="EMBL" id="LNRQ01000009">
    <property type="protein sequence ID" value="KZM82190.1"/>
    <property type="molecule type" value="Genomic_DNA"/>
</dbReference>
<evidence type="ECO:0000256" key="1">
    <source>
        <dbReference type="ARBA" id="ARBA00023054"/>
    </source>
</evidence>
<evidence type="ECO:0000313" key="3">
    <source>
        <dbReference type="EMBL" id="KZM82190.1"/>
    </source>
</evidence>
<accession>A0A175YFZ0</accession>
<proteinExistence type="predicted"/>
<keyword evidence="1 2" id="KW-0175">Coiled coil</keyword>
<comment type="caution">
    <text evidence="3">The sequence shown here is derived from an EMBL/GenBank/DDBJ whole genome shotgun (WGS) entry which is preliminary data.</text>
</comment>
<dbReference type="PANTHER" id="PTHR23160:SF20">
    <property type="entry name" value="OS02G0439200 PROTEIN"/>
    <property type="match status" value="1"/>
</dbReference>
<gene>
    <name evidence="3" type="ORF">DCAR_029759</name>
</gene>
<reference evidence="3" key="1">
    <citation type="journal article" date="2016" name="Nat. Genet.">
        <title>A high-quality carrot genome assembly provides new insights into carotenoid accumulation and asterid genome evolution.</title>
        <authorList>
            <person name="Iorizzo M."/>
            <person name="Ellison S."/>
            <person name="Senalik D."/>
            <person name="Zeng P."/>
            <person name="Satapoomin P."/>
            <person name="Huang J."/>
            <person name="Bowman M."/>
            <person name="Iovene M."/>
            <person name="Sanseverino W."/>
            <person name="Cavagnaro P."/>
            <person name="Yildiz M."/>
            <person name="Macko-Podgorni A."/>
            <person name="Moranska E."/>
            <person name="Grzebelus E."/>
            <person name="Grzebelus D."/>
            <person name="Ashrafi H."/>
            <person name="Zheng Z."/>
            <person name="Cheng S."/>
            <person name="Spooner D."/>
            <person name="Van Deynze A."/>
            <person name="Simon P."/>
        </authorList>
    </citation>
    <scope>NUCLEOTIDE SEQUENCE [LARGE SCALE GENOMIC DNA]</scope>
    <source>
        <tissue evidence="3">Leaf</tissue>
    </source>
</reference>
<feature type="coiled-coil region" evidence="2">
    <location>
        <begin position="129"/>
        <end position="177"/>
    </location>
</feature>
<name>A0A175YFZ0_DAUCS</name>
<dbReference type="PANTHER" id="PTHR23160">
    <property type="entry name" value="SYNAPTONEMAL COMPLEX PROTEIN-RELATED"/>
    <property type="match status" value="1"/>
</dbReference>
<dbReference type="AlphaFoldDB" id="A0A175YFZ0"/>
<evidence type="ECO:0000256" key="2">
    <source>
        <dbReference type="SAM" id="Coils"/>
    </source>
</evidence>
<organism evidence="3">
    <name type="scientific">Daucus carota subsp. sativus</name>
    <name type="common">Carrot</name>
    <dbReference type="NCBI Taxonomy" id="79200"/>
    <lineage>
        <taxon>Eukaryota</taxon>
        <taxon>Viridiplantae</taxon>
        <taxon>Streptophyta</taxon>
        <taxon>Embryophyta</taxon>
        <taxon>Tracheophyta</taxon>
        <taxon>Spermatophyta</taxon>
        <taxon>Magnoliopsida</taxon>
        <taxon>eudicotyledons</taxon>
        <taxon>Gunneridae</taxon>
        <taxon>Pentapetalae</taxon>
        <taxon>asterids</taxon>
        <taxon>campanulids</taxon>
        <taxon>Apiales</taxon>
        <taxon>Apiaceae</taxon>
        <taxon>Apioideae</taxon>
        <taxon>Scandiceae</taxon>
        <taxon>Daucinae</taxon>
        <taxon>Daucus</taxon>
        <taxon>Daucus sect. Daucus</taxon>
    </lineage>
</organism>
<protein>
    <submittedName>
        <fullName evidence="3">Uncharacterized protein</fullName>
    </submittedName>
</protein>
<sequence length="198" mass="22778">MVFHLKKDMLGFSWRWQKSLNIISSYLDLVARPTLLGKHLFSCMATAMSMFRSHSGKRYSAMMFNNFRWSKVQCPKQTMKDSTYSGHFVGSFIEDLLCAGATKIDANVNAKDEVFATKEEEARLTNTGLEEAESEMHYLKEVIREAKAESLKLQESLTDKENELRSVIQENKELQNTESASVIKVKEWSKLKSSRLYI</sequence>
<dbReference type="Gramene" id="KZM82190">
    <property type="protein sequence ID" value="KZM82190"/>
    <property type="gene ID" value="DCAR_029759"/>
</dbReference>